<sequence length="302" mass="32467">MEGCGRVVRIRLETSLGRVLAAGIVVEIGQVLKLETQRSPALLKLGARSNAAGQLELGGGGRTRNLISQGHSAIEELGLKGLVGERVKGLLRGGDWGFGFEGLGNGGFGVLRPYSNYPAATFHSSVPTAAIEKPGRNLLASRAAIFNSPKHSSTSIRDFSHPPMTGPTIFLLLPIVFLLFSVVHPSSSPNTDLKPLMAFKSKSDTSKRLISWNYSTSLCSWFGVLCNLNHRVWSLDLVNLSLHGSFEPLTLLDDLLVLNLNGNRLSGPIPNLSNLTRLQILILSHNQLGVGTVRFGPIFASN</sequence>
<keyword evidence="1" id="KW-0433">Leucine-rich repeat</keyword>
<dbReference type="Pfam" id="PF08263">
    <property type="entry name" value="LRRNT_2"/>
    <property type="match status" value="1"/>
</dbReference>
<dbReference type="AlphaFoldDB" id="A0AAD5F454"/>
<dbReference type="InterPro" id="IPR013210">
    <property type="entry name" value="LRR_N_plant-typ"/>
</dbReference>
<dbReference type="PANTHER" id="PTHR48060">
    <property type="entry name" value="DNA DAMAGE-REPAIR/TOLERATION PROTEIN DRT100"/>
    <property type="match status" value="1"/>
</dbReference>
<dbReference type="Gene3D" id="3.80.10.10">
    <property type="entry name" value="Ribonuclease Inhibitor"/>
    <property type="match status" value="1"/>
</dbReference>
<dbReference type="InterPro" id="IPR053211">
    <property type="entry name" value="DNA_repair-toleration"/>
</dbReference>
<proteinExistence type="predicted"/>
<dbReference type="PROSITE" id="PS51450">
    <property type="entry name" value="LRR"/>
    <property type="match status" value="1"/>
</dbReference>
<dbReference type="InterPro" id="IPR001611">
    <property type="entry name" value="Leu-rich_rpt"/>
</dbReference>
<protein>
    <recommendedName>
        <fullName evidence="4">Leucine-rich repeat-containing N-terminal plant-type domain-containing protein</fullName>
    </recommendedName>
</protein>
<evidence type="ECO:0000256" key="2">
    <source>
        <dbReference type="ARBA" id="ARBA00022729"/>
    </source>
</evidence>
<evidence type="ECO:0000313" key="6">
    <source>
        <dbReference type="Proteomes" id="UP001054821"/>
    </source>
</evidence>
<dbReference type="PANTHER" id="PTHR48060:SF21">
    <property type="entry name" value="L DOMAIN-LIKE PROTEIN"/>
    <property type="match status" value="1"/>
</dbReference>
<comment type="caution">
    <text evidence="5">The sequence shown here is derived from an EMBL/GenBank/DDBJ whole genome shotgun (WGS) entry which is preliminary data.</text>
</comment>
<evidence type="ECO:0000256" key="3">
    <source>
        <dbReference type="ARBA" id="ARBA00022737"/>
    </source>
</evidence>
<name>A0AAD5F454_PRUDU</name>
<reference evidence="5 6" key="1">
    <citation type="journal article" date="2022" name="G3 (Bethesda)">
        <title>Whole-genome sequence and methylome profiling of the almond [Prunus dulcis (Mill.) D.A. Webb] cultivar 'Nonpareil'.</title>
        <authorList>
            <person name="D'Amico-Willman K.M."/>
            <person name="Ouma W.Z."/>
            <person name="Meulia T."/>
            <person name="Sideli G.M."/>
            <person name="Gradziel T.M."/>
            <person name="Fresnedo-Ramirez J."/>
        </authorList>
    </citation>
    <scope>NUCLEOTIDE SEQUENCE [LARGE SCALE GENOMIC DNA]</scope>
    <source>
        <strain evidence="5">Clone GOH B32 T37-40</strain>
    </source>
</reference>
<dbReference type="Proteomes" id="UP001054821">
    <property type="component" value="Chromosome 1"/>
</dbReference>
<evidence type="ECO:0000259" key="4">
    <source>
        <dbReference type="Pfam" id="PF08263"/>
    </source>
</evidence>
<keyword evidence="2" id="KW-0732">Signal</keyword>
<keyword evidence="6" id="KW-1185">Reference proteome</keyword>
<accession>A0AAD5F454</accession>
<evidence type="ECO:0000256" key="1">
    <source>
        <dbReference type="ARBA" id="ARBA00022614"/>
    </source>
</evidence>
<dbReference type="SUPFAM" id="SSF52058">
    <property type="entry name" value="L domain-like"/>
    <property type="match status" value="1"/>
</dbReference>
<evidence type="ECO:0000313" key="5">
    <source>
        <dbReference type="EMBL" id="KAI5352458.1"/>
    </source>
</evidence>
<gene>
    <name evidence="5" type="ORF">L3X38_005349</name>
</gene>
<dbReference type="InterPro" id="IPR032675">
    <property type="entry name" value="LRR_dom_sf"/>
</dbReference>
<dbReference type="EMBL" id="JAJFAZ020000001">
    <property type="protein sequence ID" value="KAI5352458.1"/>
    <property type="molecule type" value="Genomic_DNA"/>
</dbReference>
<organism evidence="5 6">
    <name type="scientific">Prunus dulcis</name>
    <name type="common">Almond</name>
    <name type="synonym">Amygdalus dulcis</name>
    <dbReference type="NCBI Taxonomy" id="3755"/>
    <lineage>
        <taxon>Eukaryota</taxon>
        <taxon>Viridiplantae</taxon>
        <taxon>Streptophyta</taxon>
        <taxon>Embryophyta</taxon>
        <taxon>Tracheophyta</taxon>
        <taxon>Spermatophyta</taxon>
        <taxon>Magnoliopsida</taxon>
        <taxon>eudicotyledons</taxon>
        <taxon>Gunneridae</taxon>
        <taxon>Pentapetalae</taxon>
        <taxon>rosids</taxon>
        <taxon>fabids</taxon>
        <taxon>Rosales</taxon>
        <taxon>Rosaceae</taxon>
        <taxon>Amygdaloideae</taxon>
        <taxon>Amygdaleae</taxon>
        <taxon>Prunus</taxon>
    </lineage>
</organism>
<keyword evidence="3" id="KW-0677">Repeat</keyword>
<feature type="domain" description="Leucine-rich repeat-containing N-terminal plant-type" evidence="4">
    <location>
        <begin position="190"/>
        <end position="227"/>
    </location>
</feature>